<protein>
    <submittedName>
        <fullName evidence="1">Uncharacterized protein</fullName>
    </submittedName>
</protein>
<dbReference type="PATRIC" id="fig|871585.3.peg.504"/>
<proteinExistence type="predicted"/>
<dbReference type="GeneID" id="11638686"/>
<organism evidence="1 2">
    <name type="scientific">Acinetobacter pittii (strain PHEA-2)</name>
    <dbReference type="NCBI Taxonomy" id="871585"/>
    <lineage>
        <taxon>Bacteria</taxon>
        <taxon>Pseudomonadati</taxon>
        <taxon>Pseudomonadota</taxon>
        <taxon>Gammaproteobacteria</taxon>
        <taxon>Moraxellales</taxon>
        <taxon>Moraxellaceae</taxon>
        <taxon>Acinetobacter</taxon>
        <taxon>Acinetobacter calcoaceticus/baumannii complex</taxon>
    </lineage>
</organism>
<dbReference type="RefSeq" id="WP_014206242.1">
    <property type="nucleotide sequence ID" value="NC_016603.1"/>
</dbReference>
<name>F0KIV9_ACIP2</name>
<sequence length="48" mass="5479">MGARPFCEDATFAQLMADLPVFIRQSHAAFDYEQIAELCVSEQSLWEL</sequence>
<dbReference type="eggNOG" id="COG1960">
    <property type="taxonomic scope" value="Bacteria"/>
</dbReference>
<dbReference type="EMBL" id="CP002177">
    <property type="protein sequence ID" value="ADY81093.1"/>
    <property type="molecule type" value="Genomic_DNA"/>
</dbReference>
<dbReference type="OrthoDB" id="107064at2"/>
<dbReference type="KEGG" id="acc:BDGL_000507"/>
<dbReference type="Proteomes" id="UP000007477">
    <property type="component" value="Chromosome"/>
</dbReference>
<evidence type="ECO:0000313" key="2">
    <source>
        <dbReference type="Proteomes" id="UP000007477"/>
    </source>
</evidence>
<gene>
    <name evidence="1" type="ordered locus">BDGL_000507</name>
</gene>
<reference evidence="1 2" key="2">
    <citation type="journal article" date="2011" name="J. Bacteriol.">
        <title>Genome sequence of Acinetobacter calcoaceticus PHEA-2, isolated from industry wastewater.</title>
        <authorList>
            <person name="Zhan Y."/>
            <person name="Yan Y."/>
            <person name="Zhang W."/>
            <person name="Yu H."/>
            <person name="Chen M."/>
            <person name="Lu W."/>
            <person name="Ping S."/>
            <person name="Peng Z."/>
            <person name="Yuan M."/>
            <person name="Zhou Z."/>
            <person name="Elmerich C."/>
            <person name="Lin M."/>
        </authorList>
    </citation>
    <scope>NUCLEOTIDE SEQUENCE [LARGE SCALE GENOMIC DNA]</scope>
    <source>
        <strain evidence="1 2">PHEA-2</strain>
    </source>
</reference>
<accession>F0KIV9</accession>
<dbReference type="HOGENOM" id="CLU_3148303_0_0_6"/>
<dbReference type="STRING" id="871585.BDGL_000507"/>
<dbReference type="RefSeq" id="YP_004994775.1">
    <property type="nucleotide sequence ID" value="NC_016603.1"/>
</dbReference>
<keyword evidence="2" id="KW-1185">Reference proteome</keyword>
<dbReference type="AlphaFoldDB" id="F0KIV9"/>
<evidence type="ECO:0000313" key="1">
    <source>
        <dbReference type="EMBL" id="ADY81093.1"/>
    </source>
</evidence>
<reference key="1">
    <citation type="submission" date="2010-08" db="EMBL/GenBank/DDBJ databases">
        <title>The genome sequence of a nonpathogenic wastewater-adapted bacterium Acinetobacter calcoaceticus PHEA-2 and comparative genomics insights into environmental adaptation.</title>
        <authorList>
            <person name="Zhan Y."/>
            <person name="Yan Y."/>
            <person name="Zhang W."/>
            <person name="Chen M."/>
            <person name="Ping S."/>
            <person name="Lu W."/>
            <person name="Lin M."/>
        </authorList>
    </citation>
    <scope>NUCLEOTIDE SEQUENCE</scope>
    <source>
        <strain>PHEA-2</strain>
    </source>
</reference>